<feature type="compositionally biased region" description="Low complexity" evidence="1">
    <location>
        <begin position="134"/>
        <end position="154"/>
    </location>
</feature>
<dbReference type="EMBL" id="KI545952">
    <property type="protein sequence ID" value="EST49363.1"/>
    <property type="molecule type" value="Genomic_DNA"/>
</dbReference>
<name>V6LYM7_9EUKA</name>
<reference evidence="2 3" key="1">
    <citation type="journal article" date="2014" name="PLoS Genet.">
        <title>The Genome of Spironucleus salmonicida Highlights a Fish Pathogen Adapted to Fluctuating Environments.</title>
        <authorList>
            <person name="Xu F."/>
            <person name="Jerlstrom-Hultqvist J."/>
            <person name="Einarsson E."/>
            <person name="Astvaldsson A."/>
            <person name="Svard S.G."/>
            <person name="Andersson J.O."/>
        </authorList>
    </citation>
    <scope>NUCLEOTIDE SEQUENCE</scope>
    <source>
        <strain evidence="3">ATCC 50377</strain>
    </source>
</reference>
<organism evidence="2">
    <name type="scientific">Spironucleus salmonicida</name>
    <dbReference type="NCBI Taxonomy" id="348837"/>
    <lineage>
        <taxon>Eukaryota</taxon>
        <taxon>Metamonada</taxon>
        <taxon>Diplomonadida</taxon>
        <taxon>Hexamitidae</taxon>
        <taxon>Hexamitinae</taxon>
        <taxon>Spironucleus</taxon>
    </lineage>
</organism>
<keyword evidence="4" id="KW-1185">Reference proteome</keyword>
<proteinExistence type="predicted"/>
<evidence type="ECO:0000313" key="2">
    <source>
        <dbReference type="EMBL" id="EST49363.1"/>
    </source>
</evidence>
<dbReference type="Proteomes" id="UP000018208">
    <property type="component" value="Unassembled WGS sequence"/>
</dbReference>
<dbReference type="PANTHER" id="PTHR37028:SF4">
    <property type="entry name" value="ALMS MOTIF DOMAIN-CONTAINING PROTEIN"/>
    <property type="match status" value="1"/>
</dbReference>
<evidence type="ECO:0000313" key="4">
    <source>
        <dbReference type="Proteomes" id="UP000018208"/>
    </source>
</evidence>
<gene>
    <name evidence="2" type="ORF">SS50377_10288</name>
    <name evidence="3" type="ORF">SS50377_20068</name>
</gene>
<dbReference type="EMBL" id="AUWU02000001">
    <property type="protein sequence ID" value="KAH0576722.1"/>
    <property type="molecule type" value="Genomic_DNA"/>
</dbReference>
<evidence type="ECO:0000313" key="3">
    <source>
        <dbReference type="EMBL" id="KAH0576722.1"/>
    </source>
</evidence>
<feature type="region of interest" description="Disordered" evidence="1">
    <location>
        <begin position="117"/>
        <end position="160"/>
    </location>
</feature>
<dbReference type="OrthoDB" id="78067at2759"/>
<dbReference type="VEuPathDB" id="GiardiaDB:SS50377_20068"/>
<protein>
    <submittedName>
        <fullName evidence="2">Uncharacterized protein</fullName>
    </submittedName>
</protein>
<dbReference type="PANTHER" id="PTHR37028">
    <property type="entry name" value="UNNAMED PRODUCT-RELATED"/>
    <property type="match status" value="1"/>
</dbReference>
<evidence type="ECO:0000256" key="1">
    <source>
        <dbReference type="SAM" id="MobiDB-lite"/>
    </source>
</evidence>
<dbReference type="AlphaFoldDB" id="V6LYM7"/>
<sequence length="680" mass="80056">MNISLDNMDLDEVEASIRRCEEFLAANDQDYSIFSQKQSSYNQDIALNVSSSTIKDQLNINRSKITQNGITSQITQENITILNKVNVVQQNFPAKIQYSKDSEKTLVKAAVQKPQVQEIQKNKRKQRTPDIKIKQSQISASAKQSAAKKPNVVKVKNEQQEISRSEPTITMYEQPQVFKTQSEQMIYRAKSKSRPSTPIRSIKTVQKIEQLKKEQEKNQMKECTFTPQISSYGRQKSTSVEDTTNRLYLQQQQILQQREQHKYDIQREKFKDCTFTPKINQYHITKSSSQPVEDRLMSEKIQNERRKQQLFEQKELEESSYLNQNTITESHKKRRDMLATRHQQRAMTQSQQRFAQINNEEIECIFRPSINKKSALIVAEQYGDFNERSKIWQNKAQDRFKSTQDQVLQECSFTPIINHSNAIRQNMDFNQAQISQAHDRLYRDAVIRKNMKNSQDRTNDNVINDEDCTFTPTINKVSEQICEQTRNYTMQDDAVTLMYKKQQKIQQLKDNIQEEEDYELVFQPKINKSSQLMQPHYDFQNTNILMAQIEEERQMKNIMLNNKKRELEFEQVEQHMLKSPVRTNLNTQIYEPQQVQGLDSFMSRVNKQKQKEQDQQEVEDKVFGYGQKWSSKPTLIQEFSLSQHTQKAKNHQFVQSVQKVDKTTDQKMRDIVGAILRSEI</sequence>
<accession>V6LYM7</accession>
<reference evidence="3" key="2">
    <citation type="submission" date="2020-12" db="EMBL/GenBank/DDBJ databases">
        <title>New Spironucleus salmonicida genome in near-complete chromosomes.</title>
        <authorList>
            <person name="Xu F."/>
            <person name="Kurt Z."/>
            <person name="Jimenez-Gonzalez A."/>
            <person name="Astvaldsson A."/>
            <person name="Andersson J.O."/>
            <person name="Svard S.G."/>
        </authorList>
    </citation>
    <scope>NUCLEOTIDE SEQUENCE</scope>
    <source>
        <strain evidence="3">ATCC 50377</strain>
    </source>
</reference>